<dbReference type="PANTHER" id="PTHR12110">
    <property type="entry name" value="HYDROXYPYRUVATE ISOMERASE"/>
    <property type="match status" value="1"/>
</dbReference>
<dbReference type="AlphaFoldDB" id="A0A2H0V372"/>
<sequence length="295" mass="32887">MCTEGLYQLFNPAAKGQPDLDSFMRIADLIAEVGYNAIEVVAPCLSPDFLTERFREEEAPKFRTEAEERGLRIIAMHWLLARVQGVHLTSSNLAVQENTRVAIKQLIRLAAALGCQCVVHGSPAQRNLSGLVSHADGMRIAANIYKNVMPNVENLGVKVCFEQLSRNETDFITTPADMMEIVQTVGHRHFVPHLDIKALYPACQTPEEVAYLIKRLFHDTHVSFGHCHVNDPTNMSGPGTGDWDLEPIFAALAEIGYTGPISVEIFDFTNRKDFDQNAFLKVAKKSLACLHKNLR</sequence>
<dbReference type="InterPro" id="IPR050312">
    <property type="entry name" value="IolE/XylAMocC-like"/>
</dbReference>
<evidence type="ECO:0000313" key="3">
    <source>
        <dbReference type="Proteomes" id="UP000228626"/>
    </source>
</evidence>
<dbReference type="Pfam" id="PF01261">
    <property type="entry name" value="AP_endonuc_2"/>
    <property type="match status" value="1"/>
</dbReference>
<accession>A0A2H0V372</accession>
<dbReference type="InterPro" id="IPR036237">
    <property type="entry name" value="Xyl_isomerase-like_sf"/>
</dbReference>
<name>A0A2H0V372_9BACT</name>
<protein>
    <submittedName>
        <fullName evidence="2">D-tagatose 3-epimerase</fullName>
    </submittedName>
</protein>
<dbReference type="Proteomes" id="UP000228626">
    <property type="component" value="Unassembled WGS sequence"/>
</dbReference>
<gene>
    <name evidence="2" type="ORF">COT99_00080</name>
</gene>
<organism evidence="2 3">
    <name type="scientific">Candidatus Falkowbacteria bacterium CG10_big_fil_rev_8_21_14_0_10_43_10</name>
    <dbReference type="NCBI Taxonomy" id="1974567"/>
    <lineage>
        <taxon>Bacteria</taxon>
        <taxon>Candidatus Falkowiibacteriota</taxon>
    </lineage>
</organism>
<comment type="caution">
    <text evidence="2">The sequence shown here is derived from an EMBL/GenBank/DDBJ whole genome shotgun (WGS) entry which is preliminary data.</text>
</comment>
<dbReference type="SUPFAM" id="SSF51658">
    <property type="entry name" value="Xylose isomerase-like"/>
    <property type="match status" value="1"/>
</dbReference>
<dbReference type="Gene3D" id="3.20.20.150">
    <property type="entry name" value="Divalent-metal-dependent TIM barrel enzymes"/>
    <property type="match status" value="1"/>
</dbReference>
<proteinExistence type="predicted"/>
<feature type="domain" description="Xylose isomerase-like TIM barrel" evidence="1">
    <location>
        <begin position="28"/>
        <end position="270"/>
    </location>
</feature>
<evidence type="ECO:0000259" key="1">
    <source>
        <dbReference type="Pfam" id="PF01261"/>
    </source>
</evidence>
<reference evidence="3" key="1">
    <citation type="submission" date="2017-09" db="EMBL/GenBank/DDBJ databases">
        <title>Depth-based differentiation of microbial function through sediment-hosted aquifers and enrichment of novel symbionts in the deep terrestrial subsurface.</title>
        <authorList>
            <person name="Probst A.J."/>
            <person name="Ladd B."/>
            <person name="Jarett J.K."/>
            <person name="Geller-Mcgrath D.E."/>
            <person name="Sieber C.M.K."/>
            <person name="Emerson J.B."/>
            <person name="Anantharaman K."/>
            <person name="Thomas B.C."/>
            <person name="Malmstrom R."/>
            <person name="Stieglmeier M."/>
            <person name="Klingl A."/>
            <person name="Woyke T."/>
            <person name="Ryan C.M."/>
            <person name="Banfield J.F."/>
        </authorList>
    </citation>
    <scope>NUCLEOTIDE SEQUENCE [LARGE SCALE GENOMIC DNA]</scope>
</reference>
<dbReference type="PANTHER" id="PTHR12110:SF21">
    <property type="entry name" value="XYLOSE ISOMERASE-LIKE TIM BARREL DOMAIN-CONTAINING PROTEIN"/>
    <property type="match status" value="1"/>
</dbReference>
<dbReference type="EMBL" id="PFAR01000001">
    <property type="protein sequence ID" value="PIR93554.1"/>
    <property type="molecule type" value="Genomic_DNA"/>
</dbReference>
<dbReference type="InterPro" id="IPR013022">
    <property type="entry name" value="Xyl_isomerase-like_TIM-brl"/>
</dbReference>
<evidence type="ECO:0000313" key="2">
    <source>
        <dbReference type="EMBL" id="PIR93554.1"/>
    </source>
</evidence>